<accession>Q01V11</accession>
<dbReference type="Gene3D" id="2.60.40.10">
    <property type="entry name" value="Immunoglobulins"/>
    <property type="match status" value="2"/>
</dbReference>
<dbReference type="InterPro" id="IPR008964">
    <property type="entry name" value="Invasin/intimin_cell_adhesion"/>
</dbReference>
<dbReference type="InParanoid" id="Q01V11"/>
<dbReference type="InterPro" id="IPR014756">
    <property type="entry name" value="Ig_E-set"/>
</dbReference>
<dbReference type="STRING" id="234267.Acid_5557"/>
<keyword evidence="2" id="KW-0675">Receptor</keyword>
<evidence type="ECO:0000259" key="1">
    <source>
        <dbReference type="Pfam" id="PF01833"/>
    </source>
</evidence>
<protein>
    <submittedName>
        <fullName evidence="2">Cell surface receptor IPT/TIG domain protein</fullName>
    </submittedName>
</protein>
<dbReference type="SUPFAM" id="SSF49373">
    <property type="entry name" value="Invasin/intimin cell-adhesion fragments"/>
    <property type="match status" value="1"/>
</dbReference>
<gene>
    <name evidence="2" type="ordered locus">Acid_5557</name>
</gene>
<name>Q01V11_SOLUE</name>
<feature type="domain" description="IPT/TIG" evidence="1">
    <location>
        <begin position="114"/>
        <end position="190"/>
    </location>
</feature>
<proteinExistence type="predicted"/>
<evidence type="ECO:0000313" key="2">
    <source>
        <dbReference type="EMBL" id="ABJ86504.1"/>
    </source>
</evidence>
<dbReference type="eggNOG" id="COG5492">
    <property type="taxonomic scope" value="Bacteria"/>
</dbReference>
<dbReference type="EMBL" id="CP000473">
    <property type="protein sequence ID" value="ABJ86504.1"/>
    <property type="molecule type" value="Genomic_DNA"/>
</dbReference>
<dbReference type="HOGENOM" id="CLU_324366_0_0_0"/>
<dbReference type="Pfam" id="PF01833">
    <property type="entry name" value="TIG"/>
    <property type="match status" value="2"/>
</dbReference>
<dbReference type="InterPro" id="IPR013783">
    <property type="entry name" value="Ig-like_fold"/>
</dbReference>
<organism evidence="2">
    <name type="scientific">Solibacter usitatus (strain Ellin6076)</name>
    <dbReference type="NCBI Taxonomy" id="234267"/>
    <lineage>
        <taxon>Bacteria</taxon>
        <taxon>Pseudomonadati</taxon>
        <taxon>Acidobacteriota</taxon>
        <taxon>Terriglobia</taxon>
        <taxon>Bryobacterales</taxon>
        <taxon>Solibacteraceae</taxon>
        <taxon>Candidatus Solibacter</taxon>
    </lineage>
</organism>
<feature type="domain" description="IPT/TIG" evidence="1">
    <location>
        <begin position="32"/>
        <end position="109"/>
    </location>
</feature>
<dbReference type="KEGG" id="sus:Acid_5557"/>
<dbReference type="AlphaFoldDB" id="Q01V11"/>
<dbReference type="Gene3D" id="2.60.40.1080">
    <property type="match status" value="1"/>
</dbReference>
<dbReference type="SUPFAM" id="SSF81296">
    <property type="entry name" value="E set domains"/>
    <property type="match status" value="2"/>
</dbReference>
<dbReference type="InterPro" id="IPR002909">
    <property type="entry name" value="IPT_dom"/>
</dbReference>
<reference evidence="2" key="1">
    <citation type="submission" date="2006-10" db="EMBL/GenBank/DDBJ databases">
        <title>Complete sequence of Solibacter usitatus Ellin6076.</title>
        <authorList>
            <consortium name="US DOE Joint Genome Institute"/>
            <person name="Copeland A."/>
            <person name="Lucas S."/>
            <person name="Lapidus A."/>
            <person name="Barry K."/>
            <person name="Detter J.C."/>
            <person name="Glavina del Rio T."/>
            <person name="Hammon N."/>
            <person name="Israni S."/>
            <person name="Dalin E."/>
            <person name="Tice H."/>
            <person name="Pitluck S."/>
            <person name="Thompson L.S."/>
            <person name="Brettin T."/>
            <person name="Bruce D."/>
            <person name="Han C."/>
            <person name="Tapia R."/>
            <person name="Gilna P."/>
            <person name="Schmutz J."/>
            <person name="Larimer F."/>
            <person name="Land M."/>
            <person name="Hauser L."/>
            <person name="Kyrpides N."/>
            <person name="Mikhailova N."/>
            <person name="Janssen P.H."/>
            <person name="Kuske C.R."/>
            <person name="Richardson P."/>
        </authorList>
    </citation>
    <scope>NUCLEOTIDE SEQUENCE</scope>
    <source>
        <strain evidence="2">Ellin6076</strain>
    </source>
</reference>
<sequence length="890" mass="92964">MTVPSGAATGNVVVTVNGLAGNGTPYTVTNPPTLTGVTPSEAKPGDAVTISGTGFGNTQGIGQVWLGSTYGTVVSWTDTLVIATVALNSRTGKAQVLQSGVWSNSLPFTVDTGTITEVLPSSGFPGDVVTINGSGFGNTQGSGSVQLGSGNGVVVSWSDTQIVARVAANAMSGIARVQQGGISSNAITFTVLGGSGTSVTLAPNLMNMMVGETRTIQALDPTSRAVTGLTWTSSDATVVSVSSTDPQVLTALAVGHVTITAGSASADVTVWADAMPQGTVLWSNPGNGSGVTKIVPAVPSPTGVADVFAFQGDETVQAITSDGITAWTADVSGADVIPDFQGGLIIRREESNPRTSSIQKLAGQTGQPYPAYTTNVDGSLKRMVVHPDGTIFTAERDYSVHPYTASVIGIDSLTGIRKFSVPLQHEGDWWADCEGYELMIAGDGYAYAPYGYRIGDGSAAALRLLRISSSGAYDTISLPNAKDVWLDVCVPQFHVITNADKGVVVTWKDDTVHMVTTTGVSVGVASPPDVGGTHLDELIPVLQAEDGSFVGTRAWEDEASEPHFTMVAFDENGNVRWSVPGYEPKIATADGGVIAQAWDEDEYDFTGAVVTFDQNGNATGQMASLPTYSWHGDAYRVGSIDLVVANPLYIALSFWPFQGANASGGSTAAKQPVYASLADCTTSPGCIGPREGIYNALDNLISRLGDPLVRDLAQTMVFNKLVNDTSGNPLTTASFLSYLTLKRPHFYDGLKSQFCYAQLTTWSTPCWVPIIGSSITVGDYFKAHPTSDAETGTPSSPLLTFYGASAIVYQNLGINLGNEGLIFHEALHGLTGKQDPTIMGLLGYTAVFNTASCNITNYIQQRVLKFSIGLDPTLYNPGAVPCPLVALPGN</sequence>